<dbReference type="SMART" id="SM00954">
    <property type="entry name" value="RelA_SpoT"/>
    <property type="match status" value="1"/>
</dbReference>
<evidence type="ECO:0000259" key="2">
    <source>
        <dbReference type="SMART" id="SM00954"/>
    </source>
</evidence>
<dbReference type="GO" id="GO:0016301">
    <property type="term" value="F:kinase activity"/>
    <property type="evidence" value="ECO:0007669"/>
    <property type="project" value="UniProtKB-KW"/>
</dbReference>
<dbReference type="Gene3D" id="1.10.287.860">
    <property type="entry name" value="Nucleotidyltransferase"/>
    <property type="match status" value="1"/>
</dbReference>
<organism evidence="3 4">
    <name type="scientific">Wansuia hejianensis</name>
    <dbReference type="NCBI Taxonomy" id="2763667"/>
    <lineage>
        <taxon>Bacteria</taxon>
        <taxon>Bacillati</taxon>
        <taxon>Bacillota</taxon>
        <taxon>Clostridia</taxon>
        <taxon>Lachnospirales</taxon>
        <taxon>Lachnospiraceae</taxon>
        <taxon>Wansuia</taxon>
    </lineage>
</organism>
<accession>A0A7G9GHY0</accession>
<dbReference type="SUPFAM" id="SSF81301">
    <property type="entry name" value="Nucleotidyltransferase"/>
    <property type="match status" value="1"/>
</dbReference>
<dbReference type="KEGG" id="whj:H9Q79_03505"/>
<protein>
    <submittedName>
        <fullName evidence="3">GTP pyrophosphokinase family protein</fullName>
    </submittedName>
</protein>
<comment type="pathway">
    <text evidence="1">Purine metabolism; ppGpp biosynthesis; ppGpp from GTP: step 1/2.</text>
</comment>
<dbReference type="InterPro" id="IPR052366">
    <property type="entry name" value="GTP_Pyrophosphokinase"/>
</dbReference>
<dbReference type="Proteomes" id="UP000515860">
    <property type="component" value="Chromosome"/>
</dbReference>
<dbReference type="InterPro" id="IPR043519">
    <property type="entry name" value="NT_sf"/>
</dbReference>
<dbReference type="Pfam" id="PF04607">
    <property type="entry name" value="RelA_SpoT"/>
    <property type="match status" value="1"/>
</dbReference>
<dbReference type="UniPathway" id="UPA00908">
    <property type="reaction ID" value="UER00884"/>
</dbReference>
<reference evidence="3 4" key="1">
    <citation type="submission" date="2020-08" db="EMBL/GenBank/DDBJ databases">
        <authorList>
            <person name="Liu C."/>
            <person name="Sun Q."/>
        </authorList>
    </citation>
    <scope>NUCLEOTIDE SEQUENCE [LARGE SCALE GENOMIC DNA]</scope>
    <source>
        <strain evidence="3 4">NSJ-29</strain>
    </source>
</reference>
<dbReference type="EMBL" id="CP060635">
    <property type="protein sequence ID" value="QNM10412.1"/>
    <property type="molecule type" value="Genomic_DNA"/>
</dbReference>
<dbReference type="InterPro" id="IPR007685">
    <property type="entry name" value="RelA_SpoT"/>
</dbReference>
<evidence type="ECO:0000313" key="4">
    <source>
        <dbReference type="Proteomes" id="UP000515860"/>
    </source>
</evidence>
<evidence type="ECO:0000256" key="1">
    <source>
        <dbReference type="ARBA" id="ARBA00004976"/>
    </source>
</evidence>
<dbReference type="Gene3D" id="3.30.460.10">
    <property type="entry name" value="Beta Polymerase, domain 2"/>
    <property type="match status" value="1"/>
</dbReference>
<keyword evidence="4" id="KW-1185">Reference proteome</keyword>
<name>A0A7G9GHY0_9FIRM</name>
<dbReference type="PANTHER" id="PTHR47837:SF2">
    <property type="entry name" value="GTP PYROPHOSPHOKINASE YWAC"/>
    <property type="match status" value="1"/>
</dbReference>
<proteinExistence type="predicted"/>
<sequence length="192" mass="22738">MMEFRCALMEIETKLNVLNSEFALTHNRNPIQTIKTRLKQPVSILEKLHRKELEVNIFNVEEYLADIAGVRVICSFPEDIYTVADLLLHQDDIRMLEIKDYIKKPKESGYRSLHLIVEVPIFLSEGKKPRKVEIQFRTIAMDFWASLEHQLRYKKHLENAEEISRELRDCADKITSLDYRMQELRGKIEYAD</sequence>
<gene>
    <name evidence="3" type="ORF">H9Q79_03505</name>
</gene>
<feature type="domain" description="RelA/SpoT" evidence="2">
    <location>
        <begin position="36"/>
        <end position="159"/>
    </location>
</feature>
<dbReference type="CDD" id="cd05399">
    <property type="entry name" value="NT_Rel-Spo_like"/>
    <property type="match status" value="1"/>
</dbReference>
<evidence type="ECO:0000313" key="3">
    <source>
        <dbReference type="EMBL" id="QNM10412.1"/>
    </source>
</evidence>
<keyword evidence="3" id="KW-0418">Kinase</keyword>
<dbReference type="GO" id="GO:0015970">
    <property type="term" value="P:guanosine tetraphosphate biosynthetic process"/>
    <property type="evidence" value="ECO:0007669"/>
    <property type="project" value="UniProtKB-UniPathway"/>
</dbReference>
<dbReference type="AlphaFoldDB" id="A0A7G9GHY0"/>
<dbReference type="PANTHER" id="PTHR47837">
    <property type="entry name" value="GTP PYROPHOSPHOKINASE YJBM"/>
    <property type="match status" value="1"/>
</dbReference>
<keyword evidence="3" id="KW-0808">Transferase</keyword>